<name>A0A3P4B2I5_9BURK</name>
<keyword evidence="1" id="KW-0812">Transmembrane</keyword>
<dbReference type="AlphaFoldDB" id="A0A3P4B2I5"/>
<dbReference type="InterPro" id="IPR038636">
    <property type="entry name" value="Wzi_sf"/>
</dbReference>
<accession>A0A3P4B2I5</accession>
<dbReference type="Proteomes" id="UP000277294">
    <property type="component" value="Unassembled WGS sequence"/>
</dbReference>
<organism evidence="2 3">
    <name type="scientific">Pigmentiphaga humi</name>
    <dbReference type="NCBI Taxonomy" id="2478468"/>
    <lineage>
        <taxon>Bacteria</taxon>
        <taxon>Pseudomonadati</taxon>
        <taxon>Pseudomonadota</taxon>
        <taxon>Betaproteobacteria</taxon>
        <taxon>Burkholderiales</taxon>
        <taxon>Alcaligenaceae</taxon>
        <taxon>Pigmentiphaga</taxon>
    </lineage>
</organism>
<evidence type="ECO:0000313" key="3">
    <source>
        <dbReference type="Proteomes" id="UP000277294"/>
    </source>
</evidence>
<dbReference type="Gene3D" id="2.40.160.130">
    <property type="entry name" value="Capsule assembly protein Wzi"/>
    <property type="match status" value="1"/>
</dbReference>
<dbReference type="Pfam" id="PF14052">
    <property type="entry name" value="Caps_assemb_Wzi"/>
    <property type="match status" value="1"/>
</dbReference>
<protein>
    <recommendedName>
        <fullName evidence="4">Capsule assembly protein Wzi</fullName>
    </recommendedName>
</protein>
<feature type="transmembrane region" description="Helical" evidence="1">
    <location>
        <begin position="46"/>
        <end position="67"/>
    </location>
</feature>
<dbReference type="InterPro" id="IPR026950">
    <property type="entry name" value="Caps_assemb_Wzi"/>
</dbReference>
<keyword evidence="3" id="KW-1185">Reference proteome</keyword>
<reference evidence="2 3" key="1">
    <citation type="submission" date="2018-10" db="EMBL/GenBank/DDBJ databases">
        <authorList>
            <person name="Criscuolo A."/>
        </authorList>
    </citation>
    <scope>NUCLEOTIDE SEQUENCE [LARGE SCALE GENOMIC DNA]</scope>
    <source>
        <strain evidence="2">DnA1</strain>
    </source>
</reference>
<evidence type="ECO:0000313" key="2">
    <source>
        <dbReference type="EMBL" id="VCU70101.1"/>
    </source>
</evidence>
<keyword evidence="1" id="KW-1133">Transmembrane helix</keyword>
<evidence type="ECO:0008006" key="4">
    <source>
        <dbReference type="Google" id="ProtNLM"/>
    </source>
</evidence>
<sequence>MAQKLSWYGSGRLAQVGGGAFLAIVLAVVFPMFAPCRCLSLMSNKLLSRCLAAGVLAAAMLGILVPANAVAQAAAMVEAGNSGLRDDIQWLVDRGVIGYVSTSTWPIPVSVLEAALETRKKTGLNRADAHAILAIHRYLEDQKSTRYGITAQVNSGSLPQLGFGSQSHAAATGGAYFQGGNDSVAGKLQVSGLLDPMTSKQSKVSLDGSYVSGRFLGQAVYVGQLAHYWGPGVDGSINWGNAATSIPGIGLQRAKQTAPESPWLAWIGPWGYNIFAGQMLHDTSVPDARVFNMRVFARPFKGLELGASRFIEWGGEGRDNGWSAFWNAVTGQSNEYAAGRDPSNELSGVDVRYTLNVWDNPLTLYGQLAGEDESGRLPSHHLAQVGVQFKHLVGSTRVQWHAEAADTMARRVFGLGQGMPGTAYNHTTYKNGLYHDGMPIGHPIGGSGRMLSAGVTVVPDDFQFFSRYSFRVMQAEVNEANQATNQLFPHSARWYGAEFAYSWVMRPATFSAGVMMLRRTAGNFDNAYGVLFSMNVPLGSAR</sequence>
<keyword evidence="1" id="KW-0472">Membrane</keyword>
<evidence type="ECO:0000256" key="1">
    <source>
        <dbReference type="SAM" id="Phobius"/>
    </source>
</evidence>
<feature type="transmembrane region" description="Helical" evidence="1">
    <location>
        <begin position="12"/>
        <end position="34"/>
    </location>
</feature>
<proteinExistence type="predicted"/>
<gene>
    <name evidence="2" type="ORF">PIGHUM_02168</name>
</gene>
<dbReference type="EMBL" id="UWPJ01000017">
    <property type="protein sequence ID" value="VCU70101.1"/>
    <property type="molecule type" value="Genomic_DNA"/>
</dbReference>